<evidence type="ECO:0000256" key="1">
    <source>
        <dbReference type="ARBA" id="ARBA00001946"/>
    </source>
</evidence>
<organism evidence="4 6">
    <name type="scientific">Sulfodiicoccus acidiphilus</name>
    <dbReference type="NCBI Taxonomy" id="1670455"/>
    <lineage>
        <taxon>Archaea</taxon>
        <taxon>Thermoproteota</taxon>
        <taxon>Thermoprotei</taxon>
        <taxon>Sulfolobales</taxon>
        <taxon>Sulfolobaceae</taxon>
        <taxon>Sulfodiicoccus</taxon>
    </lineage>
</organism>
<name>A0A348B0R4_9CREN</name>
<dbReference type="InterPro" id="IPR015797">
    <property type="entry name" value="NUDIX_hydrolase-like_dom_sf"/>
</dbReference>
<evidence type="ECO:0000313" key="5">
    <source>
        <dbReference type="EMBL" id="GGT99089.1"/>
    </source>
</evidence>
<reference evidence="6" key="2">
    <citation type="submission" date="2018-04" db="EMBL/GenBank/DDBJ databases">
        <title>Complete genome sequence of Sulfodiicoccus acidiphilus strain HS-1.</title>
        <authorList>
            <person name="Sakai H.D."/>
            <person name="Kurosawa N."/>
        </authorList>
    </citation>
    <scope>NUCLEOTIDE SEQUENCE [LARGE SCALE GENOMIC DNA]</scope>
    <source>
        <strain evidence="6">HS-1</strain>
    </source>
</reference>
<dbReference type="PROSITE" id="PS00893">
    <property type="entry name" value="NUDIX_BOX"/>
    <property type="match status" value="1"/>
</dbReference>
<dbReference type="InterPro" id="IPR020084">
    <property type="entry name" value="NUDIX_hydrolase_CS"/>
</dbReference>
<keyword evidence="2 4" id="KW-0378">Hydrolase</keyword>
<sequence>MRVFKGRKFEVLVERKSLPNGDETEIEFIHHRGSAVVVPMLSSEEVVVIRQYRPVVGKWLYEFPAGTVEEGESPVQTAIRELKEETGYNAEELQQLIAFYPSPGVSDELMYVFLARRLRVGESKPEKHELIEVNKLNINELYGMLNRGLLNDAKTILALFLLRSKM</sequence>
<reference evidence="5" key="4">
    <citation type="submission" date="2020-09" db="EMBL/GenBank/DDBJ databases">
        <authorList>
            <person name="Sun Q."/>
            <person name="Ohkuma M."/>
        </authorList>
    </citation>
    <scope>NUCLEOTIDE SEQUENCE</scope>
    <source>
        <strain evidence="5">JCM 31740</strain>
    </source>
</reference>
<dbReference type="PANTHER" id="PTHR11839">
    <property type="entry name" value="UDP/ADP-SUGAR PYROPHOSPHATASE"/>
    <property type="match status" value="1"/>
</dbReference>
<accession>A0A348B0R4</accession>
<reference evidence="5" key="1">
    <citation type="journal article" date="2014" name="Int. J. Syst. Evol. Microbiol.">
        <title>Complete genome sequence of Corynebacterium casei LMG S-19264T (=DSM 44701T), isolated from a smear-ripened cheese.</title>
        <authorList>
            <consortium name="US DOE Joint Genome Institute (JGI-PGF)"/>
            <person name="Walter F."/>
            <person name="Albersmeier A."/>
            <person name="Kalinowski J."/>
            <person name="Ruckert C."/>
        </authorList>
    </citation>
    <scope>NUCLEOTIDE SEQUENCE</scope>
    <source>
        <strain evidence="5">JCM 31740</strain>
    </source>
</reference>
<dbReference type="PROSITE" id="PS51462">
    <property type="entry name" value="NUDIX"/>
    <property type="match status" value="1"/>
</dbReference>
<dbReference type="InterPro" id="IPR000086">
    <property type="entry name" value="NUDIX_hydrolase_dom"/>
</dbReference>
<dbReference type="PANTHER" id="PTHR11839:SF18">
    <property type="entry name" value="NUDIX HYDROLASE DOMAIN-CONTAINING PROTEIN"/>
    <property type="match status" value="1"/>
</dbReference>
<dbReference type="EMBL" id="AP018553">
    <property type="protein sequence ID" value="BBD71766.1"/>
    <property type="molecule type" value="Genomic_DNA"/>
</dbReference>
<dbReference type="Gene3D" id="3.90.79.10">
    <property type="entry name" value="Nucleoside Triphosphate Pyrophosphohydrolase"/>
    <property type="match status" value="1"/>
</dbReference>
<protein>
    <submittedName>
        <fullName evidence="4">NUDIX hydrolase</fullName>
    </submittedName>
</protein>
<proteinExistence type="predicted"/>
<dbReference type="GeneID" id="38665646"/>
<dbReference type="Proteomes" id="UP000276741">
    <property type="component" value="Chromosome"/>
</dbReference>
<evidence type="ECO:0000313" key="6">
    <source>
        <dbReference type="Proteomes" id="UP000276741"/>
    </source>
</evidence>
<dbReference type="CDD" id="cd03424">
    <property type="entry name" value="NUDIX_ADPRase_Nudt5_UGPPase_Nudt14"/>
    <property type="match status" value="1"/>
</dbReference>
<dbReference type="SUPFAM" id="SSF55811">
    <property type="entry name" value="Nudix"/>
    <property type="match status" value="1"/>
</dbReference>
<dbReference type="Pfam" id="PF00293">
    <property type="entry name" value="NUDIX"/>
    <property type="match status" value="1"/>
</dbReference>
<evidence type="ECO:0000256" key="2">
    <source>
        <dbReference type="ARBA" id="ARBA00022801"/>
    </source>
</evidence>
<dbReference type="InterPro" id="IPR020476">
    <property type="entry name" value="Nudix_hydrolase"/>
</dbReference>
<gene>
    <name evidence="5" type="ORF">GCM10007116_15500</name>
    <name evidence="4" type="ORF">HS1genome_0155</name>
</gene>
<reference evidence="4" key="3">
    <citation type="journal article" date="2019" name="BMC Res. Notes">
        <title>Complete genome sequence of the Sulfodiicoccus acidiphilus strain HS-1T, the first crenarchaeon that lacks polB3, isolated from an acidic hot spring in Ohwaku-dani, Hakone, Japan.</title>
        <authorList>
            <person name="Sakai H.D."/>
            <person name="Kurosawa N."/>
        </authorList>
    </citation>
    <scope>NUCLEOTIDE SEQUENCE</scope>
    <source>
        <strain evidence="4">HS-1</strain>
    </source>
</reference>
<dbReference type="KEGG" id="sacd:HS1genome_0155"/>
<dbReference type="GO" id="GO:0006753">
    <property type="term" value="P:nucleoside phosphate metabolic process"/>
    <property type="evidence" value="ECO:0007669"/>
    <property type="project" value="TreeGrafter"/>
</dbReference>
<evidence type="ECO:0000259" key="3">
    <source>
        <dbReference type="PROSITE" id="PS51462"/>
    </source>
</evidence>
<dbReference type="PRINTS" id="PR00502">
    <property type="entry name" value="NUDIXFAMILY"/>
</dbReference>
<dbReference type="EMBL" id="BMQS01000014">
    <property type="protein sequence ID" value="GGT99089.1"/>
    <property type="molecule type" value="Genomic_DNA"/>
</dbReference>
<dbReference type="OrthoDB" id="104705at2157"/>
<feature type="domain" description="Nudix hydrolase" evidence="3">
    <location>
        <begin position="31"/>
        <end position="163"/>
    </location>
</feature>
<comment type="cofactor">
    <cofactor evidence="1">
        <name>Mg(2+)</name>
        <dbReference type="ChEBI" id="CHEBI:18420"/>
    </cofactor>
</comment>
<dbReference type="Proteomes" id="UP000616143">
    <property type="component" value="Unassembled WGS sequence"/>
</dbReference>
<dbReference type="AlphaFoldDB" id="A0A348B0R4"/>
<dbReference type="RefSeq" id="WP_126449090.1">
    <property type="nucleotide sequence ID" value="NZ_AP018553.1"/>
</dbReference>
<keyword evidence="6" id="KW-1185">Reference proteome</keyword>
<evidence type="ECO:0000313" key="4">
    <source>
        <dbReference type="EMBL" id="BBD71766.1"/>
    </source>
</evidence>
<dbReference type="GO" id="GO:0016462">
    <property type="term" value="F:pyrophosphatase activity"/>
    <property type="evidence" value="ECO:0007669"/>
    <property type="project" value="UniProtKB-ARBA"/>
</dbReference>
<dbReference type="GO" id="GO:0019693">
    <property type="term" value="P:ribose phosphate metabolic process"/>
    <property type="evidence" value="ECO:0007669"/>
    <property type="project" value="TreeGrafter"/>
</dbReference>